<accession>A0ABN9M0J3</accession>
<dbReference type="InterPro" id="IPR020846">
    <property type="entry name" value="MFS_dom"/>
</dbReference>
<feature type="transmembrane region" description="Helical" evidence="6">
    <location>
        <begin position="249"/>
        <end position="271"/>
    </location>
</feature>
<feature type="transmembrane region" description="Helical" evidence="6">
    <location>
        <begin position="487"/>
        <end position="508"/>
    </location>
</feature>
<keyword evidence="3 6" id="KW-1133">Transmembrane helix</keyword>
<dbReference type="InterPro" id="IPR036259">
    <property type="entry name" value="MFS_trans_sf"/>
</dbReference>
<dbReference type="EMBL" id="CAUEEQ010040693">
    <property type="protein sequence ID" value="CAJ0955800.1"/>
    <property type="molecule type" value="Genomic_DNA"/>
</dbReference>
<keyword evidence="10" id="KW-1185">Reference proteome</keyword>
<proteinExistence type="predicted"/>
<evidence type="ECO:0000256" key="6">
    <source>
        <dbReference type="SAM" id="Phobius"/>
    </source>
</evidence>
<evidence type="ECO:0000256" key="5">
    <source>
        <dbReference type="SAM" id="MobiDB-lite"/>
    </source>
</evidence>
<evidence type="ECO:0000256" key="2">
    <source>
        <dbReference type="ARBA" id="ARBA00022692"/>
    </source>
</evidence>
<dbReference type="Proteomes" id="UP001176940">
    <property type="component" value="Unassembled WGS sequence"/>
</dbReference>
<evidence type="ECO:0000256" key="1">
    <source>
        <dbReference type="ARBA" id="ARBA00004141"/>
    </source>
</evidence>
<gene>
    <name evidence="9" type="ORF">RIMI_LOCUS15249674</name>
</gene>
<dbReference type="InterPro" id="IPR005828">
    <property type="entry name" value="MFS_sugar_transport-like"/>
</dbReference>
<keyword evidence="2 6" id="KW-0812">Transmembrane</keyword>
<organism evidence="9 10">
    <name type="scientific">Ranitomeya imitator</name>
    <name type="common">mimic poison frog</name>
    <dbReference type="NCBI Taxonomy" id="111125"/>
    <lineage>
        <taxon>Eukaryota</taxon>
        <taxon>Metazoa</taxon>
        <taxon>Chordata</taxon>
        <taxon>Craniata</taxon>
        <taxon>Vertebrata</taxon>
        <taxon>Euteleostomi</taxon>
        <taxon>Amphibia</taxon>
        <taxon>Batrachia</taxon>
        <taxon>Anura</taxon>
        <taxon>Neobatrachia</taxon>
        <taxon>Hyloidea</taxon>
        <taxon>Dendrobatidae</taxon>
        <taxon>Dendrobatinae</taxon>
        <taxon>Ranitomeya</taxon>
    </lineage>
</organism>
<evidence type="ECO:0000259" key="8">
    <source>
        <dbReference type="PROSITE" id="PS50850"/>
    </source>
</evidence>
<evidence type="ECO:0000256" key="7">
    <source>
        <dbReference type="SAM" id="SignalP"/>
    </source>
</evidence>
<feature type="chain" id="PRO_5046337189" description="Major facilitator superfamily (MFS) profile domain-containing protein" evidence="7">
    <location>
        <begin position="22"/>
        <end position="584"/>
    </location>
</feature>
<dbReference type="SUPFAM" id="SSF103473">
    <property type="entry name" value="MFS general substrate transporter"/>
    <property type="match status" value="1"/>
</dbReference>
<feature type="transmembrane region" description="Helical" evidence="6">
    <location>
        <begin position="139"/>
        <end position="156"/>
    </location>
</feature>
<keyword evidence="7" id="KW-0732">Signal</keyword>
<feature type="transmembrane region" description="Helical" evidence="6">
    <location>
        <begin position="344"/>
        <end position="366"/>
    </location>
</feature>
<feature type="transmembrane region" description="Helical" evidence="6">
    <location>
        <begin position="372"/>
        <end position="392"/>
    </location>
</feature>
<feature type="signal peptide" evidence="7">
    <location>
        <begin position="1"/>
        <end position="21"/>
    </location>
</feature>
<dbReference type="Gene3D" id="1.20.1250.20">
    <property type="entry name" value="MFS general substrate transporter like domains"/>
    <property type="match status" value="1"/>
</dbReference>
<feature type="transmembrane region" description="Helical" evidence="6">
    <location>
        <begin position="163"/>
        <end position="179"/>
    </location>
</feature>
<keyword evidence="4 6" id="KW-0472">Membrane</keyword>
<feature type="transmembrane region" description="Helical" evidence="6">
    <location>
        <begin position="461"/>
        <end position="481"/>
    </location>
</feature>
<dbReference type="Pfam" id="PF00083">
    <property type="entry name" value="Sugar_tr"/>
    <property type="match status" value="1"/>
</dbReference>
<comment type="subcellular location">
    <subcellularLocation>
        <location evidence="1">Membrane</location>
        <topology evidence="1">Multi-pass membrane protein</topology>
    </subcellularLocation>
</comment>
<feature type="region of interest" description="Disordered" evidence="5">
    <location>
        <begin position="21"/>
        <end position="57"/>
    </location>
</feature>
<feature type="transmembrane region" description="Helical" evidence="6">
    <location>
        <begin position="185"/>
        <end position="208"/>
    </location>
</feature>
<reference evidence="9" key="1">
    <citation type="submission" date="2023-07" db="EMBL/GenBank/DDBJ databases">
        <authorList>
            <person name="Stuckert A."/>
        </authorList>
    </citation>
    <scope>NUCLEOTIDE SEQUENCE</scope>
</reference>
<feature type="transmembrane region" description="Helical" evidence="6">
    <location>
        <begin position="220"/>
        <end position="243"/>
    </location>
</feature>
<evidence type="ECO:0000313" key="10">
    <source>
        <dbReference type="Proteomes" id="UP001176940"/>
    </source>
</evidence>
<dbReference type="PANTHER" id="PTHR24064">
    <property type="entry name" value="SOLUTE CARRIER FAMILY 22 MEMBER"/>
    <property type="match status" value="1"/>
</dbReference>
<dbReference type="PROSITE" id="PS50850">
    <property type="entry name" value="MFS"/>
    <property type="match status" value="1"/>
</dbReference>
<comment type="caution">
    <text evidence="9">The sequence shown here is derived from an EMBL/GenBank/DDBJ whole genome shotgun (WGS) entry which is preliminary data.</text>
</comment>
<name>A0ABN9M0J3_9NEOB</name>
<protein>
    <recommendedName>
        <fullName evidence="8">Major facilitator superfamily (MFS) profile domain-containing protein</fullName>
    </recommendedName>
</protein>
<sequence>MLWVWASWAFVIQLSLKASEGAPPRPVHLVHSIPPEEDLPSPSPERTTDPSTIDTPPGMYRPWPLSLRNAEQWQRHLQDFLIVGYNLSGFRDTKAFLTKADPRMVQHEAIHQGLGIPIVIVVGWDLVCENGWKVPLEQICYLIGWLWGFIIFGCVCDRFGRRNAFISALVMALPLGVALCFCPGYLSFLAIRIVFGAALAGILLSFYITRLELCPPGLRLMITMIGGFFWLGGKLLLPGMAVLCSDWKILQGAIMGSLLLLSGYWCCRLLFPESPRWLLATQQLNRCKAELGVFSRANGIDTGEDFAGRETLFSEIDSFWEGFPRPRYYSFCSLFGTRLIWRNALILGFTTFIGCGITPCFARNLMALGVSFPYFLQAGSELLACIFLCITVNHWGRRAVLLLCTILTGFCSLLLLALTQYLFTAISIAISVLGSLSAHAVVMLSVFYASEVLPTVIRGSGLGVILGLSMLGRASLPIIILQQRSGYFLHHVVLSSFCILSVLSLLLLPETKRKGLPDTLRHGEGLRRPPLLLQATQDAVPLLSHGKPRADYNPDNYARLASATKKMIRTKSKNVHDNKALTND</sequence>
<feature type="transmembrane region" description="Helical" evidence="6">
    <location>
        <begin position="425"/>
        <end position="449"/>
    </location>
</feature>
<evidence type="ECO:0000256" key="4">
    <source>
        <dbReference type="ARBA" id="ARBA00023136"/>
    </source>
</evidence>
<evidence type="ECO:0000313" key="9">
    <source>
        <dbReference type="EMBL" id="CAJ0955800.1"/>
    </source>
</evidence>
<evidence type="ECO:0000256" key="3">
    <source>
        <dbReference type="ARBA" id="ARBA00022989"/>
    </source>
</evidence>
<feature type="transmembrane region" description="Helical" evidence="6">
    <location>
        <begin position="399"/>
        <end position="419"/>
    </location>
</feature>
<feature type="domain" description="Major facilitator superfamily (MFS) profile" evidence="8">
    <location>
        <begin position="77"/>
        <end position="513"/>
    </location>
</feature>